<reference evidence="9 10" key="3">
    <citation type="submission" date="2017-03" db="EMBL/GenBank/DDBJ databases">
        <authorList>
            <person name="Afonso C.L."/>
            <person name="Miller P.J."/>
            <person name="Scott M.A."/>
            <person name="Spackman E."/>
            <person name="Goraichik I."/>
            <person name="Dimitrov K.M."/>
            <person name="Suarez D.L."/>
            <person name="Swayne D.E."/>
        </authorList>
    </citation>
    <scope>NUCLEOTIDE SEQUENCE [LARGE SCALE GENOMIC DNA]</scope>
    <source>
        <strain evidence="9">PRJEB14757</strain>
    </source>
</reference>
<protein>
    <recommendedName>
        <fullName evidence="11">Lipid A biosynthesis acyltransferase</fullName>
    </recommendedName>
</protein>
<comment type="subcellular location">
    <subcellularLocation>
        <location evidence="1">Cell inner membrane</location>
    </subcellularLocation>
</comment>
<gene>
    <name evidence="8" type="ORF">DEMABW1_80156</name>
    <name evidence="9" type="ORF">MTBBW1_80156</name>
</gene>
<dbReference type="Pfam" id="PF03279">
    <property type="entry name" value="Lip_A_acyltrans"/>
    <property type="match status" value="1"/>
</dbReference>
<dbReference type="OrthoDB" id="9808633at2"/>
<dbReference type="STRING" id="1246637.MTBBW1_80156"/>
<name>L0R5G6_9BACT</name>
<keyword evidence="7" id="KW-1133">Transmembrane helix</keyword>
<evidence type="ECO:0000256" key="3">
    <source>
        <dbReference type="ARBA" id="ARBA00022519"/>
    </source>
</evidence>
<keyword evidence="5 7" id="KW-0472">Membrane</keyword>
<reference evidence="8" key="2">
    <citation type="submission" date="2012-12" db="EMBL/GenBank/DDBJ databases">
        <title>Region harboring genes involved in magnetosome formation of Candidatus Desulfamplus magnetosmortis.</title>
        <authorList>
            <person name="Lefevre C.T."/>
            <person name="Bazylinski D.A."/>
        </authorList>
    </citation>
    <scope>NUCLEOTIDE SEQUENCE</scope>
    <source>
        <strain evidence="8">BW-1</strain>
    </source>
</reference>
<keyword evidence="4" id="KW-0808">Transferase</keyword>
<dbReference type="EMBL" id="HF547348">
    <property type="protein sequence ID" value="CCO06762.1"/>
    <property type="molecule type" value="Genomic_DNA"/>
</dbReference>
<evidence type="ECO:0000256" key="2">
    <source>
        <dbReference type="ARBA" id="ARBA00022475"/>
    </source>
</evidence>
<evidence type="ECO:0000313" key="8">
    <source>
        <dbReference type="EMBL" id="CCO06762.1"/>
    </source>
</evidence>
<accession>L0R5G6</accession>
<evidence type="ECO:0008006" key="11">
    <source>
        <dbReference type="Google" id="ProtNLM"/>
    </source>
</evidence>
<dbReference type="CDD" id="cd07984">
    <property type="entry name" value="LPLAT_LABLAT-like"/>
    <property type="match status" value="1"/>
</dbReference>
<feature type="transmembrane region" description="Helical" evidence="7">
    <location>
        <begin position="25"/>
        <end position="52"/>
    </location>
</feature>
<keyword evidence="7" id="KW-0812">Transmembrane</keyword>
<evidence type="ECO:0000313" key="10">
    <source>
        <dbReference type="Proteomes" id="UP000191931"/>
    </source>
</evidence>
<evidence type="ECO:0000256" key="7">
    <source>
        <dbReference type="SAM" id="Phobius"/>
    </source>
</evidence>
<dbReference type="PANTHER" id="PTHR30606">
    <property type="entry name" value="LIPID A BIOSYNTHESIS LAUROYL ACYLTRANSFERASE"/>
    <property type="match status" value="1"/>
</dbReference>
<dbReference type="Proteomes" id="UP000191931">
    <property type="component" value="Unassembled WGS sequence"/>
</dbReference>
<organism evidence="8">
    <name type="scientific">Desulfamplus magnetovallimortis</name>
    <dbReference type="NCBI Taxonomy" id="1246637"/>
    <lineage>
        <taxon>Bacteria</taxon>
        <taxon>Pseudomonadati</taxon>
        <taxon>Thermodesulfobacteriota</taxon>
        <taxon>Desulfobacteria</taxon>
        <taxon>Desulfobacterales</taxon>
        <taxon>Desulfobacteraceae</taxon>
        <taxon>Desulfamplus</taxon>
    </lineage>
</organism>
<reference evidence="8" key="1">
    <citation type="submission" date="2012-10" db="EMBL/GenBank/DDBJ databases">
        <authorList>
            <person name="Lefevre C."/>
        </authorList>
    </citation>
    <scope>NUCLEOTIDE SEQUENCE</scope>
    <source>
        <strain evidence="8">BW-1</strain>
    </source>
</reference>
<evidence type="ECO:0000313" key="9">
    <source>
        <dbReference type="EMBL" id="SLM32813.1"/>
    </source>
</evidence>
<dbReference type="GO" id="GO:0016746">
    <property type="term" value="F:acyltransferase activity"/>
    <property type="evidence" value="ECO:0007669"/>
    <property type="project" value="UniProtKB-KW"/>
</dbReference>
<keyword evidence="2" id="KW-1003">Cell membrane</keyword>
<dbReference type="AlphaFoldDB" id="L0R5G6"/>
<evidence type="ECO:0000256" key="1">
    <source>
        <dbReference type="ARBA" id="ARBA00004533"/>
    </source>
</evidence>
<dbReference type="EMBL" id="FWEV01000325">
    <property type="protein sequence ID" value="SLM32813.1"/>
    <property type="molecule type" value="Genomic_DNA"/>
</dbReference>
<sequence length="304" mass="33918">MKDVEIGTIFLEQISKKRGNALGFWFFRLFLRMGGLFAAYTLLYGVALHYWLFDGKAVKAASAYLRRRFPESSPLMIRLKCYRLFVSQGKQLVDRMAAFSGGADFNFRLLGQDNLEKLANQQKGFVLLTAHAGNWQIAMTTLAGFKKKVYLVMLPEHNAAVKASLGISGEGDFIDTIPPGGAPGDILRMIKLLKEGHIVSFMGDRAYGAVSGSVDFLGEKAQFPLGAFAVAAAAKVPVAVLLASRVGYKLYDVDLTNIITPVYEKGENKKSQLIRWSQMYADILSAFFQQKPYQCFLFYDVWKQ</sequence>
<evidence type="ECO:0000256" key="6">
    <source>
        <dbReference type="ARBA" id="ARBA00023315"/>
    </source>
</evidence>
<dbReference type="GO" id="GO:0009247">
    <property type="term" value="P:glycolipid biosynthetic process"/>
    <property type="evidence" value="ECO:0007669"/>
    <property type="project" value="UniProtKB-ARBA"/>
</dbReference>
<dbReference type="GO" id="GO:0005886">
    <property type="term" value="C:plasma membrane"/>
    <property type="evidence" value="ECO:0007669"/>
    <property type="project" value="UniProtKB-SubCell"/>
</dbReference>
<keyword evidence="3" id="KW-0997">Cell inner membrane</keyword>
<dbReference type="PANTHER" id="PTHR30606:SF10">
    <property type="entry name" value="PHOSPHATIDYLINOSITOL MANNOSIDE ACYLTRANSFERASE"/>
    <property type="match status" value="1"/>
</dbReference>
<dbReference type="InterPro" id="IPR004960">
    <property type="entry name" value="LipA_acyltrans"/>
</dbReference>
<keyword evidence="10" id="KW-1185">Reference proteome</keyword>
<keyword evidence="6" id="KW-0012">Acyltransferase</keyword>
<evidence type="ECO:0000256" key="5">
    <source>
        <dbReference type="ARBA" id="ARBA00023136"/>
    </source>
</evidence>
<proteinExistence type="predicted"/>
<evidence type="ECO:0000256" key="4">
    <source>
        <dbReference type="ARBA" id="ARBA00022679"/>
    </source>
</evidence>